<dbReference type="InterPro" id="IPR037883">
    <property type="entry name" value="Knr4/Smi1-like_sf"/>
</dbReference>
<dbReference type="RefSeq" id="WP_145272504.1">
    <property type="nucleotide sequence ID" value="NZ_CP036272.1"/>
</dbReference>
<dbReference type="OrthoDB" id="265642at2"/>
<dbReference type="AlphaFoldDB" id="A0A517SVM5"/>
<dbReference type="Pfam" id="PF09346">
    <property type="entry name" value="SMI1_KNR4"/>
    <property type="match status" value="1"/>
</dbReference>
<feature type="domain" description="Knr4/Smi1-like" evidence="1">
    <location>
        <begin position="22"/>
        <end position="143"/>
    </location>
</feature>
<dbReference type="InterPro" id="IPR018958">
    <property type="entry name" value="Knr4/Smi1-like_dom"/>
</dbReference>
<evidence type="ECO:0000313" key="3">
    <source>
        <dbReference type="Proteomes" id="UP000315003"/>
    </source>
</evidence>
<accession>A0A517SVM5</accession>
<sequence>MSFVERLAKHWNLADVTPDARVTGDAIAAFENRFALTLPPNVRAFYQRFNGLLDMDADLNRFWPIDELGTVPAIVEPYLGIPDYSGIGTQLPDAGRYFAFADHSIWVHVYAMHLADHPDSDTSIVWIADGNTFDILTDTFAGFWELYLASPNRILVP</sequence>
<dbReference type="Gene3D" id="3.40.1580.10">
    <property type="entry name" value="SMI1/KNR4-like"/>
    <property type="match status" value="1"/>
</dbReference>
<dbReference type="SUPFAM" id="SSF160631">
    <property type="entry name" value="SMI1/KNR4-like"/>
    <property type="match status" value="1"/>
</dbReference>
<evidence type="ECO:0000313" key="2">
    <source>
        <dbReference type="EMBL" id="QDT60176.1"/>
    </source>
</evidence>
<dbReference type="EMBL" id="CP036272">
    <property type="protein sequence ID" value="QDT60176.1"/>
    <property type="molecule type" value="Genomic_DNA"/>
</dbReference>
<evidence type="ECO:0000259" key="1">
    <source>
        <dbReference type="Pfam" id="PF09346"/>
    </source>
</evidence>
<name>A0A517SVM5_9BACT</name>
<protein>
    <recommendedName>
        <fullName evidence="1">Knr4/Smi1-like domain-containing protein</fullName>
    </recommendedName>
</protein>
<gene>
    <name evidence="2" type="ORF">SV7mr_26930</name>
</gene>
<keyword evidence="3" id="KW-1185">Reference proteome</keyword>
<reference evidence="2 3" key="1">
    <citation type="submission" date="2019-02" db="EMBL/GenBank/DDBJ databases">
        <title>Deep-cultivation of Planctomycetes and their phenomic and genomic characterization uncovers novel biology.</title>
        <authorList>
            <person name="Wiegand S."/>
            <person name="Jogler M."/>
            <person name="Boedeker C."/>
            <person name="Pinto D."/>
            <person name="Vollmers J."/>
            <person name="Rivas-Marin E."/>
            <person name="Kohn T."/>
            <person name="Peeters S.H."/>
            <person name="Heuer A."/>
            <person name="Rast P."/>
            <person name="Oberbeckmann S."/>
            <person name="Bunk B."/>
            <person name="Jeske O."/>
            <person name="Meyerdierks A."/>
            <person name="Storesund J.E."/>
            <person name="Kallscheuer N."/>
            <person name="Luecker S."/>
            <person name="Lage O.M."/>
            <person name="Pohl T."/>
            <person name="Merkel B.J."/>
            <person name="Hornburger P."/>
            <person name="Mueller R.-W."/>
            <person name="Bruemmer F."/>
            <person name="Labrenz M."/>
            <person name="Spormann A.M."/>
            <person name="Op den Camp H."/>
            <person name="Overmann J."/>
            <person name="Amann R."/>
            <person name="Jetten M.S.M."/>
            <person name="Mascher T."/>
            <person name="Medema M.H."/>
            <person name="Devos D.P."/>
            <person name="Kaster A.-K."/>
            <person name="Ovreas L."/>
            <person name="Rohde M."/>
            <person name="Galperin M.Y."/>
            <person name="Jogler C."/>
        </authorList>
    </citation>
    <scope>NUCLEOTIDE SEQUENCE [LARGE SCALE GENOMIC DNA]</scope>
    <source>
        <strain evidence="2 3">SV_7m_r</strain>
    </source>
</reference>
<dbReference type="Proteomes" id="UP000315003">
    <property type="component" value="Chromosome"/>
</dbReference>
<organism evidence="2 3">
    <name type="scientific">Stieleria bergensis</name>
    <dbReference type="NCBI Taxonomy" id="2528025"/>
    <lineage>
        <taxon>Bacteria</taxon>
        <taxon>Pseudomonadati</taxon>
        <taxon>Planctomycetota</taxon>
        <taxon>Planctomycetia</taxon>
        <taxon>Pirellulales</taxon>
        <taxon>Pirellulaceae</taxon>
        <taxon>Stieleria</taxon>
    </lineage>
</organism>
<proteinExistence type="predicted"/>